<organism evidence="2 3">
    <name type="scientific">Mucilaginibacter gracilis</name>
    <dbReference type="NCBI Taxonomy" id="423350"/>
    <lineage>
        <taxon>Bacteria</taxon>
        <taxon>Pseudomonadati</taxon>
        <taxon>Bacteroidota</taxon>
        <taxon>Sphingobacteriia</taxon>
        <taxon>Sphingobacteriales</taxon>
        <taxon>Sphingobacteriaceae</taxon>
        <taxon>Mucilaginibacter</taxon>
    </lineage>
</organism>
<comment type="caution">
    <text evidence="2">The sequence shown here is derived from an EMBL/GenBank/DDBJ whole genome shotgun (WGS) entry which is preliminary data.</text>
</comment>
<evidence type="ECO:0000313" key="3">
    <source>
        <dbReference type="Proteomes" id="UP000268007"/>
    </source>
</evidence>
<name>A0A495J259_9SPHI</name>
<dbReference type="OrthoDB" id="1495495at2"/>
<feature type="chain" id="PRO_5019818830" evidence="1">
    <location>
        <begin position="22"/>
        <end position="152"/>
    </location>
</feature>
<dbReference type="EMBL" id="RBKU01000001">
    <property type="protein sequence ID" value="RKR83055.1"/>
    <property type="molecule type" value="Genomic_DNA"/>
</dbReference>
<proteinExistence type="predicted"/>
<feature type="signal peptide" evidence="1">
    <location>
        <begin position="1"/>
        <end position="21"/>
    </location>
</feature>
<dbReference type="Proteomes" id="UP000268007">
    <property type="component" value="Unassembled WGS sequence"/>
</dbReference>
<sequence length="152" mass="17642">MKVRQSLLLFFLLLTTMCLSAFESKIRHTNELHHVKIAAKGYKGIYGYAFVRGSESNKAMFSQIIYEPPYSECKESRDHLFWLNVEKSFGKYLRANTDEKFDLGKVEHSCASYGSDFLTRQKAQDDMYETIAYEKKAGHQVTMISFSYTCQQ</sequence>
<evidence type="ECO:0000256" key="1">
    <source>
        <dbReference type="SAM" id="SignalP"/>
    </source>
</evidence>
<dbReference type="AlphaFoldDB" id="A0A495J259"/>
<gene>
    <name evidence="2" type="ORF">BDD43_3255</name>
</gene>
<dbReference type="RefSeq" id="WP_121198593.1">
    <property type="nucleotide sequence ID" value="NZ_RBKU01000001.1"/>
</dbReference>
<evidence type="ECO:0000313" key="2">
    <source>
        <dbReference type="EMBL" id="RKR83055.1"/>
    </source>
</evidence>
<accession>A0A495J259</accession>
<protein>
    <submittedName>
        <fullName evidence="2">Uncharacterized protein</fullName>
    </submittedName>
</protein>
<keyword evidence="1" id="KW-0732">Signal</keyword>
<reference evidence="2 3" key="1">
    <citation type="submission" date="2018-10" db="EMBL/GenBank/DDBJ databases">
        <title>Genomic Encyclopedia of Archaeal and Bacterial Type Strains, Phase II (KMG-II): from individual species to whole genera.</title>
        <authorList>
            <person name="Goeker M."/>
        </authorList>
    </citation>
    <scope>NUCLEOTIDE SEQUENCE [LARGE SCALE GENOMIC DNA]</scope>
    <source>
        <strain evidence="2 3">DSM 18602</strain>
    </source>
</reference>
<keyword evidence="3" id="KW-1185">Reference proteome</keyword>